<comment type="caution">
    <text evidence="2">The sequence shown here is derived from an EMBL/GenBank/DDBJ whole genome shotgun (WGS) entry which is preliminary data.</text>
</comment>
<dbReference type="Proteomes" id="UP000799772">
    <property type="component" value="Unassembled WGS sequence"/>
</dbReference>
<name>A0A9P4M4D8_9PEZI</name>
<dbReference type="AlphaFoldDB" id="A0A9P4M4D8"/>
<proteinExistence type="predicted"/>
<gene>
    <name evidence="2" type="ORF">NA57DRAFT_81904</name>
</gene>
<evidence type="ECO:0000313" key="3">
    <source>
        <dbReference type="Proteomes" id="UP000799772"/>
    </source>
</evidence>
<evidence type="ECO:0000313" key="2">
    <source>
        <dbReference type="EMBL" id="KAF2092754.1"/>
    </source>
</evidence>
<sequence length="288" mass="33365">MENAIFAFGPGQTFLFAGGPQECLISNALPKGLRRVVDEWDQHPGRKVYRAAFGAEVDCWHFAWVEPDGEIVHRFGNKIPPPLREYVYGKKNNFHDKPDLRVVFGESKHTFIAWNDDSICHWKLSEKLNTEVRGWFSVKTGWRYGLPIIVSLGSQRAFFTMMQNGRVKYHAKQPRLAENLARHQLSRFSDVAFVSLDAFHGECHIIVDRGRCWASKLSSNYERFVRQILWPANDFDIETRAILHQASEVKNRELEQKIEEAEDLGDKLLDRLARQKEARRKTKPNKGD</sequence>
<accession>A0A9P4M4D8</accession>
<keyword evidence="1" id="KW-0175">Coiled coil</keyword>
<keyword evidence="3" id="KW-1185">Reference proteome</keyword>
<reference evidence="2" key="1">
    <citation type="journal article" date="2020" name="Stud. Mycol.">
        <title>101 Dothideomycetes genomes: a test case for predicting lifestyles and emergence of pathogens.</title>
        <authorList>
            <person name="Haridas S."/>
            <person name="Albert R."/>
            <person name="Binder M."/>
            <person name="Bloem J."/>
            <person name="Labutti K."/>
            <person name="Salamov A."/>
            <person name="Andreopoulos B."/>
            <person name="Baker S."/>
            <person name="Barry K."/>
            <person name="Bills G."/>
            <person name="Bluhm B."/>
            <person name="Cannon C."/>
            <person name="Castanera R."/>
            <person name="Culley D."/>
            <person name="Daum C."/>
            <person name="Ezra D."/>
            <person name="Gonzalez J."/>
            <person name="Henrissat B."/>
            <person name="Kuo A."/>
            <person name="Liang C."/>
            <person name="Lipzen A."/>
            <person name="Lutzoni F."/>
            <person name="Magnuson J."/>
            <person name="Mondo S."/>
            <person name="Nolan M."/>
            <person name="Ohm R."/>
            <person name="Pangilinan J."/>
            <person name="Park H.-J."/>
            <person name="Ramirez L."/>
            <person name="Alfaro M."/>
            <person name="Sun H."/>
            <person name="Tritt A."/>
            <person name="Yoshinaga Y."/>
            <person name="Zwiers L.-H."/>
            <person name="Turgeon B."/>
            <person name="Goodwin S."/>
            <person name="Spatafora J."/>
            <person name="Crous P."/>
            <person name="Grigoriev I."/>
        </authorList>
    </citation>
    <scope>NUCLEOTIDE SEQUENCE</scope>
    <source>
        <strain evidence="2">CBS 133067</strain>
    </source>
</reference>
<organism evidence="2 3">
    <name type="scientific">Rhizodiscina lignyota</name>
    <dbReference type="NCBI Taxonomy" id="1504668"/>
    <lineage>
        <taxon>Eukaryota</taxon>
        <taxon>Fungi</taxon>
        <taxon>Dikarya</taxon>
        <taxon>Ascomycota</taxon>
        <taxon>Pezizomycotina</taxon>
        <taxon>Dothideomycetes</taxon>
        <taxon>Pleosporomycetidae</taxon>
        <taxon>Aulographales</taxon>
        <taxon>Rhizodiscinaceae</taxon>
        <taxon>Rhizodiscina</taxon>
    </lineage>
</organism>
<dbReference type="EMBL" id="ML978142">
    <property type="protein sequence ID" value="KAF2092754.1"/>
    <property type="molecule type" value="Genomic_DNA"/>
</dbReference>
<protein>
    <submittedName>
        <fullName evidence="2">Uncharacterized protein</fullName>
    </submittedName>
</protein>
<feature type="coiled-coil region" evidence="1">
    <location>
        <begin position="244"/>
        <end position="278"/>
    </location>
</feature>
<evidence type="ECO:0000256" key="1">
    <source>
        <dbReference type="SAM" id="Coils"/>
    </source>
</evidence>